<dbReference type="EMBL" id="JAPKIY010000031">
    <property type="protein sequence ID" value="MDS0899427.1"/>
    <property type="molecule type" value="Genomic_DNA"/>
</dbReference>
<feature type="signal peptide" evidence="8">
    <location>
        <begin position="1"/>
        <end position="20"/>
    </location>
</feature>
<evidence type="ECO:0000256" key="7">
    <source>
        <dbReference type="PROSITE-ProRule" id="PRU01373"/>
    </source>
</evidence>
<dbReference type="Proteomes" id="UP000650477">
    <property type="component" value="Unassembled WGS sequence"/>
</dbReference>
<evidence type="ECO:0000256" key="3">
    <source>
        <dbReference type="ARBA" id="ARBA00022679"/>
    </source>
</evidence>
<evidence type="ECO:0000256" key="8">
    <source>
        <dbReference type="SAM" id="SignalP"/>
    </source>
</evidence>
<evidence type="ECO:0000313" key="11">
    <source>
        <dbReference type="EMBL" id="MDS0899427.1"/>
    </source>
</evidence>
<evidence type="ECO:0000313" key="10">
    <source>
        <dbReference type="EMBL" id="MBE8610860.1"/>
    </source>
</evidence>
<dbReference type="RefSeq" id="WP_004238762.1">
    <property type="nucleotide sequence ID" value="NZ_ABGYJJ040000001.1"/>
</dbReference>
<accession>A0A2C5SYT7</accession>
<dbReference type="Proteomes" id="UP001182247">
    <property type="component" value="Unassembled WGS sequence"/>
</dbReference>
<reference evidence="11" key="2">
    <citation type="submission" date="2023-02" db="EMBL/GenBank/DDBJ databases">
        <title>Detection, antimicrobial susceptibility and genomic characterization of NDM-producing species of Morganellaceae, Yersiniaceae, and Enterobacteriaceae other than Klebsiella.</title>
        <authorList>
            <person name="Camargo C.H."/>
            <person name="Sacchi C.T."/>
            <person name="Campos K.R."/>
        </authorList>
    </citation>
    <scope>NUCLEOTIDE SEQUENCE</scope>
    <source>
        <strain evidence="11">1189_21</strain>
    </source>
</reference>
<keyword evidence="3" id="KW-0808">Transferase</keyword>
<dbReference type="SUPFAM" id="SSF141523">
    <property type="entry name" value="L,D-transpeptidase catalytic domain-like"/>
    <property type="match status" value="1"/>
</dbReference>
<keyword evidence="4 7" id="KW-0133">Cell shape</keyword>
<evidence type="ECO:0000256" key="6">
    <source>
        <dbReference type="ARBA" id="ARBA00023316"/>
    </source>
</evidence>
<dbReference type="PANTHER" id="PTHR36699:SF1">
    <property type="entry name" value="L,D-TRANSPEPTIDASE YAFK-RELATED"/>
    <property type="match status" value="1"/>
</dbReference>
<dbReference type="GO" id="GO:0004180">
    <property type="term" value="F:carboxypeptidase activity"/>
    <property type="evidence" value="ECO:0007669"/>
    <property type="project" value="UniProtKB-ARBA"/>
</dbReference>
<proteinExistence type="inferred from homology"/>
<feature type="active site" description="Proton donor/acceptor" evidence="7">
    <location>
        <position position="134"/>
    </location>
</feature>
<sequence>MRHIIFMMIGLLFFAGQSSANTEKSASLWLTAPVSDVRNSQVFIQIFKEEKELELYKRENNGRFKLVKRYPVCQFSGGLGPKQLTGDLKSPEGFYRISLSQLNPNSRFYRAINLGFPNEFDRAHGYTGDYLMVHGDCKSVGCYAMTDAYIDEIYRYVESALLSGQTDLNIAIYPFRMTPENLNRHRNSAHLAFWQQLQPAYQYFAENQIPAVVAVVNGRYVTAAHSALPAPAADTGLLTQNTDSSRSP</sequence>
<dbReference type="CDD" id="cd16913">
    <property type="entry name" value="YkuD_like"/>
    <property type="match status" value="1"/>
</dbReference>
<keyword evidence="6 7" id="KW-0961">Cell wall biogenesis/degradation</keyword>
<comment type="similarity">
    <text evidence="2">Belongs to the YkuD family.</text>
</comment>
<feature type="domain" description="L,D-TPase catalytic" evidence="9">
    <location>
        <begin position="42"/>
        <end position="173"/>
    </location>
</feature>
<evidence type="ECO:0000256" key="1">
    <source>
        <dbReference type="ARBA" id="ARBA00004752"/>
    </source>
</evidence>
<feature type="active site" description="Nucleophile" evidence="7">
    <location>
        <position position="142"/>
    </location>
</feature>
<dbReference type="EMBL" id="PKLF01000001">
    <property type="protein sequence ID" value="MBE8610860.1"/>
    <property type="molecule type" value="Genomic_DNA"/>
</dbReference>
<comment type="caution">
    <text evidence="10">The sequence shown here is derived from an EMBL/GenBank/DDBJ whole genome shotgun (WGS) entry which is preliminary data.</text>
</comment>
<dbReference type="PANTHER" id="PTHR36699">
    <property type="entry name" value="LD-TRANSPEPTIDASE"/>
    <property type="match status" value="1"/>
</dbReference>
<evidence type="ECO:0000256" key="5">
    <source>
        <dbReference type="ARBA" id="ARBA00022984"/>
    </source>
</evidence>
<dbReference type="Gene3D" id="2.40.440.10">
    <property type="entry name" value="L,D-transpeptidase catalytic domain-like"/>
    <property type="match status" value="1"/>
</dbReference>
<reference evidence="10" key="1">
    <citation type="submission" date="2017-12" db="EMBL/GenBank/DDBJ databases">
        <title>Genome sequencing and analysis.</title>
        <authorList>
            <person name="Huang Y.-T."/>
        </authorList>
    </citation>
    <scope>NUCLEOTIDE SEQUENCE</scope>
    <source>
        <strain evidence="10">VGH116</strain>
    </source>
</reference>
<dbReference type="InterPro" id="IPR005490">
    <property type="entry name" value="LD_TPept_cat_dom"/>
</dbReference>
<dbReference type="GO" id="GO:0071555">
    <property type="term" value="P:cell wall organization"/>
    <property type="evidence" value="ECO:0007669"/>
    <property type="project" value="UniProtKB-UniRule"/>
</dbReference>
<keyword evidence="8" id="KW-0732">Signal</keyword>
<dbReference type="GO" id="GO:0016740">
    <property type="term" value="F:transferase activity"/>
    <property type="evidence" value="ECO:0007669"/>
    <property type="project" value="UniProtKB-KW"/>
</dbReference>
<organism evidence="10 12">
    <name type="scientific">Morganella morganii</name>
    <name type="common">Proteus morganii</name>
    <dbReference type="NCBI Taxonomy" id="582"/>
    <lineage>
        <taxon>Bacteria</taxon>
        <taxon>Pseudomonadati</taxon>
        <taxon>Pseudomonadota</taxon>
        <taxon>Gammaproteobacteria</taxon>
        <taxon>Enterobacterales</taxon>
        <taxon>Morganellaceae</taxon>
        <taxon>Morganella</taxon>
    </lineage>
</organism>
<evidence type="ECO:0000259" key="9">
    <source>
        <dbReference type="PROSITE" id="PS52029"/>
    </source>
</evidence>
<feature type="chain" id="PRO_5041060820" evidence="8">
    <location>
        <begin position="21"/>
        <end position="248"/>
    </location>
</feature>
<dbReference type="InterPro" id="IPR038063">
    <property type="entry name" value="Transpep_catalytic_dom"/>
</dbReference>
<dbReference type="GeneID" id="93361438"/>
<comment type="pathway">
    <text evidence="1 7">Cell wall biogenesis; peptidoglycan biosynthesis.</text>
</comment>
<dbReference type="UniPathway" id="UPA00219"/>
<evidence type="ECO:0000256" key="2">
    <source>
        <dbReference type="ARBA" id="ARBA00005992"/>
    </source>
</evidence>
<dbReference type="PROSITE" id="PS52029">
    <property type="entry name" value="LD_TPASE"/>
    <property type="match status" value="1"/>
</dbReference>
<dbReference type="GO" id="GO:0009252">
    <property type="term" value="P:peptidoglycan biosynthetic process"/>
    <property type="evidence" value="ECO:0007669"/>
    <property type="project" value="UniProtKB-UniPathway"/>
</dbReference>
<evidence type="ECO:0000313" key="12">
    <source>
        <dbReference type="Proteomes" id="UP000650477"/>
    </source>
</evidence>
<dbReference type="Pfam" id="PF03734">
    <property type="entry name" value="YkuD"/>
    <property type="match status" value="1"/>
</dbReference>
<protein>
    <submittedName>
        <fullName evidence="11">Murein L,D-transpeptidase</fullName>
    </submittedName>
</protein>
<evidence type="ECO:0000256" key="4">
    <source>
        <dbReference type="ARBA" id="ARBA00022960"/>
    </source>
</evidence>
<gene>
    <name evidence="10" type="ORF">CYG68_00230</name>
    <name evidence="11" type="ORF">OSC06_15795</name>
</gene>
<keyword evidence="5 7" id="KW-0573">Peptidoglycan synthesis</keyword>
<name>A0A2C5SYT7_MORMO</name>
<dbReference type="GO" id="GO:0008360">
    <property type="term" value="P:regulation of cell shape"/>
    <property type="evidence" value="ECO:0007669"/>
    <property type="project" value="UniProtKB-UniRule"/>
</dbReference>
<dbReference type="AlphaFoldDB" id="A0A2C5SYT7"/>